<dbReference type="Proteomes" id="UP001213681">
    <property type="component" value="Unassembled WGS sequence"/>
</dbReference>
<dbReference type="AlphaFoldDB" id="A0AAD6C4Z5"/>
<evidence type="ECO:0000313" key="2">
    <source>
        <dbReference type="EMBL" id="KAJ5450318.1"/>
    </source>
</evidence>
<gene>
    <name evidence="2" type="ORF">N7458_006767</name>
</gene>
<reference evidence="2" key="1">
    <citation type="submission" date="2022-12" db="EMBL/GenBank/DDBJ databases">
        <authorList>
            <person name="Petersen C."/>
        </authorList>
    </citation>
    <scope>NUCLEOTIDE SEQUENCE</scope>
    <source>
        <strain evidence="2">IBT 16125</strain>
    </source>
</reference>
<feature type="compositionally biased region" description="Polar residues" evidence="1">
    <location>
        <begin position="30"/>
        <end position="51"/>
    </location>
</feature>
<feature type="region of interest" description="Disordered" evidence="1">
    <location>
        <begin position="20"/>
        <end position="51"/>
    </location>
</feature>
<evidence type="ECO:0000313" key="3">
    <source>
        <dbReference type="Proteomes" id="UP001213681"/>
    </source>
</evidence>
<keyword evidence="3" id="KW-1185">Reference proteome</keyword>
<organism evidence="2 3">
    <name type="scientific">Penicillium daleae</name>
    <dbReference type="NCBI Taxonomy" id="63821"/>
    <lineage>
        <taxon>Eukaryota</taxon>
        <taxon>Fungi</taxon>
        <taxon>Dikarya</taxon>
        <taxon>Ascomycota</taxon>
        <taxon>Pezizomycotina</taxon>
        <taxon>Eurotiomycetes</taxon>
        <taxon>Eurotiomycetidae</taxon>
        <taxon>Eurotiales</taxon>
        <taxon>Aspergillaceae</taxon>
        <taxon>Penicillium</taxon>
    </lineage>
</organism>
<comment type="caution">
    <text evidence="2">The sequence shown here is derived from an EMBL/GenBank/DDBJ whole genome shotgun (WGS) entry which is preliminary data.</text>
</comment>
<dbReference type="EMBL" id="JAPVEA010000006">
    <property type="protein sequence ID" value="KAJ5450318.1"/>
    <property type="molecule type" value="Genomic_DNA"/>
</dbReference>
<accession>A0AAD6C4Z5</accession>
<dbReference type="GeneID" id="81600392"/>
<evidence type="ECO:0000256" key="1">
    <source>
        <dbReference type="SAM" id="MobiDB-lite"/>
    </source>
</evidence>
<reference evidence="2" key="2">
    <citation type="journal article" date="2023" name="IMA Fungus">
        <title>Comparative genomic study of the Penicillium genus elucidates a diverse pangenome and 15 lateral gene transfer events.</title>
        <authorList>
            <person name="Petersen C."/>
            <person name="Sorensen T."/>
            <person name="Nielsen M.R."/>
            <person name="Sondergaard T.E."/>
            <person name="Sorensen J.L."/>
            <person name="Fitzpatrick D.A."/>
            <person name="Frisvad J.C."/>
            <person name="Nielsen K.L."/>
        </authorList>
    </citation>
    <scope>NUCLEOTIDE SEQUENCE</scope>
    <source>
        <strain evidence="2">IBT 16125</strain>
    </source>
</reference>
<dbReference type="RefSeq" id="XP_056765853.1">
    <property type="nucleotide sequence ID" value="XM_056910149.1"/>
</dbReference>
<proteinExistence type="predicted"/>
<name>A0AAD6C4Z5_9EURO</name>
<protein>
    <submittedName>
        <fullName evidence="2">Uncharacterized protein</fullName>
    </submittedName>
</protein>
<sequence>MPQVLTAKSFTLLRSQSTGSAASYPEIPRRQSSLSASLSDGTDGPATSTRTPSLCESLYQIRVIKTRERNASTSRFSNGFDLNSTDDPFVDKNSRFFAYEQQVEQAKNRYRPIPRLTVRWSSGSWDSSGLPVPSISASGTLQSRPLTPQIENLPVNQYLHVKSDYIFPMDLPVAFVDVKSTTSKSQIGLGPVSLWTTVHVSADVSSVFSPGTSGLAPLDAIILLDRVSQPSVNLLTQISLGPSVLASNLVHNHDRIALACVDPAAKHGFEILLPLGFHSLDIVRATLTRFSQRKHFIQYGAPPDLGNIIQQVTSMFGTPTRPAFCHLFFVSARPPDHLLIPWIDQAIGFHTITPQPCLLVTRPNSQAGWHIPYNTSSGDVCPRGAHFIRKVAKVIRQLRTGIRPGSISDLKLSLSPGYGCSIQTVIDNTRLTSLRPGETWVVPVQINVPNAFPHNHCPTEVDSPVFGDLLAQINEILQDFTGEITQPVLTASVNYRHSLLPSPNTIHAKTHLTVVRTEENRHSSESHVVVIEQGGVAGDVLNF</sequence>